<dbReference type="KEGG" id="aarc:G127AT_03170"/>
<evidence type="ECO:0000313" key="3">
    <source>
        <dbReference type="Proteomes" id="UP000671914"/>
    </source>
</evidence>
<accession>A0A975FN89</accession>
<dbReference type="Proteomes" id="UP000671914">
    <property type="component" value="Chromosome"/>
</dbReference>
<evidence type="ECO:0008006" key="4">
    <source>
        <dbReference type="Google" id="ProtNLM"/>
    </source>
</evidence>
<proteinExistence type="predicted"/>
<protein>
    <recommendedName>
        <fullName evidence="4">Secreted protein</fullName>
    </recommendedName>
</protein>
<gene>
    <name evidence="2" type="ORF">G127AT_03170</name>
</gene>
<keyword evidence="3" id="KW-1185">Reference proteome</keyword>
<dbReference type="Pfam" id="PF18986">
    <property type="entry name" value="DUF5719"/>
    <property type="match status" value="1"/>
</dbReference>
<reference evidence="2" key="1">
    <citation type="submission" date="2021-03" db="EMBL/GenBank/DDBJ databases">
        <title>Agromyces archimandritus sp. nov., isolated from the cockroach Archimandrita tessellata.</title>
        <authorList>
            <person name="Guzman J."/>
            <person name="Ortuzar M."/>
            <person name="Poehlein A."/>
            <person name="Daniel R."/>
            <person name="Trujillo M."/>
            <person name="Vilcinskas A."/>
        </authorList>
    </citation>
    <scope>NUCLEOTIDE SEQUENCE</scope>
    <source>
        <strain evidence="2">G127AT</strain>
    </source>
</reference>
<name>A0A975FN89_9MICO</name>
<evidence type="ECO:0000256" key="1">
    <source>
        <dbReference type="SAM" id="MobiDB-lite"/>
    </source>
</evidence>
<dbReference type="InterPro" id="IPR043777">
    <property type="entry name" value="DUF5719"/>
</dbReference>
<feature type="region of interest" description="Disordered" evidence="1">
    <location>
        <begin position="72"/>
        <end position="146"/>
    </location>
</feature>
<sequence length="485" mass="48910">MADRRRLAHYGRRALAFAGALALGAAGIAAAALVPWPEARTEPPSSVVQPEASGQSRVCPGPLLAIAENAEDASSLTSFSRPERRAASAADMFATDPETEQPAETPLAAPQNADAGRDGTPVRLDAEAGTAPGGLAGAQSQRAETETQTGFAAAACGESRDDVWLVAGATDVGRTSLVLLANASEVDATVDLEVYGSQGRIEAPAATGLVIPAGTQRVVSLAGLAPDERMPVVHVVSDGGGVLASIQHSVIRGLAPGGVELAGATAAPSTDQLIPGFVVGTDGGVDPLDDHADHAEGDDHPIVRVFAPDGDGDAEVSVSIIPEGGGRGSTIDMTLEAGQAGDLALGVLDAGAYTIRVQADRPVVAAARASIVSGDERDFAWYAAAAPLLDEQLAVVPPGPSPVLHLANGGGEEAEAVVVAGGRERTVTIPAGQAATVSVDAGAALLLGEVRGLYASISYRGDGQLSSFAIQPPSPEDSPLRVYTR</sequence>
<dbReference type="RefSeq" id="WP_210899694.1">
    <property type="nucleotide sequence ID" value="NZ_CP071696.1"/>
</dbReference>
<organism evidence="2 3">
    <name type="scientific">Agromyces archimandritae</name>
    <dbReference type="NCBI Taxonomy" id="2781962"/>
    <lineage>
        <taxon>Bacteria</taxon>
        <taxon>Bacillati</taxon>
        <taxon>Actinomycetota</taxon>
        <taxon>Actinomycetes</taxon>
        <taxon>Micrococcales</taxon>
        <taxon>Microbacteriaceae</taxon>
        <taxon>Agromyces</taxon>
    </lineage>
</organism>
<dbReference type="AlphaFoldDB" id="A0A975FN89"/>
<evidence type="ECO:0000313" key="2">
    <source>
        <dbReference type="EMBL" id="QTX05244.1"/>
    </source>
</evidence>
<dbReference type="EMBL" id="CP071696">
    <property type="protein sequence ID" value="QTX05244.1"/>
    <property type="molecule type" value="Genomic_DNA"/>
</dbReference>